<proteinExistence type="predicted"/>
<name>A0A9W3XBZ9_BACTU</name>
<protein>
    <submittedName>
        <fullName evidence="1">Uncharacterized protein</fullName>
    </submittedName>
</protein>
<sequence length="345" mass="39807">MLIGNGMIFPNERRLFYMMKKNNNEKYGPNGIVNEKEFILFTEQWISLQTYAITGTSLPINEVEMRKHIGLSQNTKSPQCFKNLYDIHYQNKHLCTWWNNDLVPLILKTIHNISAYGFKCAGKGTTTGYYKALQADLETISLNSNSLTQEKAFKDFKKRCQLLHKEALQYKTTAENAEKWLNIFFEGGKDSNDNDVIGVAAIQTHFKKINAHLDNKYQNSNSKYKGLLSNMNQLKQGLVNNITGKQNFSNKKVKKMIIEMIDKINTQGENILKSKPQIMLIFQKISESWSIIRNYMSNLANASVNKLQKESDKIYLELKNSTNSWLEIATQTRNFALNLYNLKTP</sequence>
<evidence type="ECO:0000313" key="1">
    <source>
        <dbReference type="EMBL" id="AOM14360.1"/>
    </source>
</evidence>
<dbReference type="AlphaFoldDB" id="A0A9W3XBZ9"/>
<dbReference type="SUPFAM" id="SSF58100">
    <property type="entry name" value="Bacterial hemolysins"/>
    <property type="match status" value="1"/>
</dbReference>
<geneLocation type="plasmid" evidence="1 3">
    <name>p174778</name>
</geneLocation>
<reference evidence="1 3" key="1">
    <citation type="submission" date="2016-02" db="EMBL/GenBank/DDBJ databases">
        <title>Comparative analysis of three nematocidal Bacillus thuringiensis strains.</title>
        <authorList>
            <person name="Hollensteiner J."/>
            <person name="Kloesener M."/>
            <person name="Bunk B."/>
            <person name="Sproeer C."/>
            <person name="Rosenstiel P."/>
            <person name="Schulte-Iserlohe R."/>
            <person name="Schulenburg H."/>
            <person name="Liesegang H."/>
        </authorList>
    </citation>
    <scope>NUCLEOTIDE SEQUENCE [LARGE SCALE GENOMIC DNA]</scope>
    <source>
        <strain evidence="1 3">Bt18247</strain>
        <plasmid evidence="2 3">p113275</plasmid>
        <plasmid evidence="1 3">p174778</plasmid>
    </source>
</reference>
<dbReference type="EMBL" id="CP015251">
    <property type="protein sequence ID" value="AOM14360.1"/>
    <property type="molecule type" value="Genomic_DNA"/>
</dbReference>
<dbReference type="Proteomes" id="UP000192743">
    <property type="component" value="Plasmid p174778"/>
</dbReference>
<dbReference type="CDD" id="cd22656">
    <property type="entry name" value="ClyA_Cry6Aa-like"/>
    <property type="match status" value="1"/>
</dbReference>
<dbReference type="EMBL" id="CP015253">
    <property type="protein sequence ID" value="AOM14564.1"/>
    <property type="molecule type" value="Genomic_DNA"/>
</dbReference>
<dbReference type="RefSeq" id="WP_069356760.1">
    <property type="nucleotide sequence ID" value="NZ_CP015251.1"/>
</dbReference>
<organism evidence="1 3">
    <name type="scientific">Bacillus thuringiensis Bt18247</name>
    <dbReference type="NCBI Taxonomy" id="1423143"/>
    <lineage>
        <taxon>Bacteria</taxon>
        <taxon>Bacillati</taxon>
        <taxon>Bacillota</taxon>
        <taxon>Bacilli</taxon>
        <taxon>Bacillales</taxon>
        <taxon>Bacillaceae</taxon>
        <taxon>Bacillus</taxon>
        <taxon>Bacillus cereus group</taxon>
    </lineage>
</organism>
<geneLocation type="plasmid" evidence="2 3">
    <name>p113275</name>
</geneLocation>
<evidence type="ECO:0000313" key="3">
    <source>
        <dbReference type="Proteomes" id="UP000192743"/>
    </source>
</evidence>
<gene>
    <name evidence="1" type="ORF">BTI247_60300</name>
    <name evidence="2" type="ORF">BTI247_62340</name>
</gene>
<accession>A0A9W3XBZ9</accession>
<evidence type="ECO:0000313" key="2">
    <source>
        <dbReference type="EMBL" id="AOM14564.1"/>
    </source>
</evidence>
<keyword evidence="1" id="KW-0614">Plasmid</keyword>
<dbReference type="Proteomes" id="UP000192743">
    <property type="component" value="Plasmid p113275"/>
</dbReference>